<proteinExistence type="predicted"/>
<evidence type="ECO:0000313" key="3">
    <source>
        <dbReference type="Proteomes" id="UP001151529"/>
    </source>
</evidence>
<evidence type="ECO:0000313" key="2">
    <source>
        <dbReference type="EMBL" id="KAJ6673640.1"/>
    </source>
</evidence>
<evidence type="ECO:0008006" key="4">
    <source>
        <dbReference type="Google" id="ProtNLM"/>
    </source>
</evidence>
<dbReference type="OrthoDB" id="1742302at2759"/>
<feature type="region of interest" description="Disordered" evidence="1">
    <location>
        <begin position="186"/>
        <end position="209"/>
    </location>
</feature>
<comment type="caution">
    <text evidence="2">The sequence shown here is derived from an EMBL/GenBank/DDBJ whole genome shotgun (WGS) entry which is preliminary data.</text>
</comment>
<dbReference type="PANTHER" id="PTHR33710:SF79">
    <property type="entry name" value="OS06G0205337 PROTEIN"/>
    <property type="match status" value="1"/>
</dbReference>
<reference evidence="2 3" key="1">
    <citation type="journal article" date="2023" name="Int. J. Mol. Sci.">
        <title>De Novo Assembly and Annotation of 11 Diverse Shrub Willow (Salix) Genomes Reveals Novel Gene Organization in Sex-Linked Regions.</title>
        <authorList>
            <person name="Hyden B."/>
            <person name="Feng K."/>
            <person name="Yates T.B."/>
            <person name="Jawdy S."/>
            <person name="Cereghino C."/>
            <person name="Smart L.B."/>
            <person name="Muchero W."/>
        </authorList>
    </citation>
    <scope>NUCLEOTIDE SEQUENCE [LARGE SCALE GENOMIC DNA]</scope>
    <source>
        <tissue evidence="2">Shoot tip</tissue>
    </source>
</reference>
<protein>
    <recommendedName>
        <fullName evidence="4">Endonuclease/exonuclease/phosphatase domain-containing protein</fullName>
    </recommendedName>
</protein>
<sequence length="209" mass="24144">MTRFLGQGKSRDFNAIMRVTDRQGGDSNWYRHMEDFPNSGPESSLIHLASQGHHFNFGISEVRHPASILRKLDWAFGNQNLIRLCPQAKATFQARIESDHSPIHITLSPKPPYQRARFKFLNLWTDLDGYVETVRAAWGIETQGNPFSRLTTKLRTLKGHLSNFHKRNSSHISSRVAQAERKWKEAQDFLDQHPQDLEAGKRERDMAPR</sequence>
<keyword evidence="3" id="KW-1185">Reference proteome</keyword>
<dbReference type="Proteomes" id="UP001151529">
    <property type="component" value="Chromosome 18"/>
</dbReference>
<accession>A0A9Q0SE99</accession>
<name>A0A9Q0SE99_SALVM</name>
<organism evidence="2 3">
    <name type="scientific">Salix viminalis</name>
    <name type="common">Common osier</name>
    <name type="synonym">Basket willow</name>
    <dbReference type="NCBI Taxonomy" id="40686"/>
    <lineage>
        <taxon>Eukaryota</taxon>
        <taxon>Viridiplantae</taxon>
        <taxon>Streptophyta</taxon>
        <taxon>Embryophyta</taxon>
        <taxon>Tracheophyta</taxon>
        <taxon>Spermatophyta</taxon>
        <taxon>Magnoliopsida</taxon>
        <taxon>eudicotyledons</taxon>
        <taxon>Gunneridae</taxon>
        <taxon>Pentapetalae</taxon>
        <taxon>rosids</taxon>
        <taxon>fabids</taxon>
        <taxon>Malpighiales</taxon>
        <taxon>Salicaceae</taxon>
        <taxon>Saliceae</taxon>
        <taxon>Salix</taxon>
    </lineage>
</organism>
<evidence type="ECO:0000256" key="1">
    <source>
        <dbReference type="SAM" id="MobiDB-lite"/>
    </source>
</evidence>
<gene>
    <name evidence="2" type="ORF">OIU85_012632</name>
</gene>
<dbReference type="PANTHER" id="PTHR33710">
    <property type="entry name" value="BNAC02G09200D PROTEIN"/>
    <property type="match status" value="1"/>
</dbReference>
<dbReference type="EMBL" id="JAPFFL010000017">
    <property type="protein sequence ID" value="KAJ6673640.1"/>
    <property type="molecule type" value="Genomic_DNA"/>
</dbReference>
<dbReference type="AlphaFoldDB" id="A0A9Q0SE99"/>